<feature type="signal peptide" evidence="1">
    <location>
        <begin position="1"/>
        <end position="19"/>
    </location>
</feature>
<evidence type="ECO:0000313" key="3">
    <source>
        <dbReference type="Proteomes" id="UP001295463"/>
    </source>
</evidence>
<keyword evidence="1" id="KW-0732">Signal</keyword>
<accession>A0ABM9D9R6</accession>
<reference evidence="2 3" key="1">
    <citation type="submission" date="2022-03" db="EMBL/GenBank/DDBJ databases">
        <authorList>
            <person name="Koch H."/>
        </authorList>
    </citation>
    <scope>NUCLEOTIDE SEQUENCE [LARGE SCALE GENOMIC DNA]</scope>
    <source>
        <strain evidence="2 3">G1</strain>
    </source>
</reference>
<evidence type="ECO:0000256" key="1">
    <source>
        <dbReference type="SAM" id="SignalP"/>
    </source>
</evidence>
<name>A0ABM9D9R6_9BACT</name>
<proteinExistence type="predicted"/>
<protein>
    <submittedName>
        <fullName evidence="2">MULTIHEME_CYTC domain-containing protein</fullName>
    </submittedName>
</protein>
<evidence type="ECO:0000313" key="2">
    <source>
        <dbReference type="EMBL" id="CAH2031489.1"/>
    </source>
</evidence>
<gene>
    <name evidence="2" type="ORF">GEAMG1_1657</name>
</gene>
<dbReference type="SUPFAM" id="SSF48695">
    <property type="entry name" value="Multiheme cytochromes"/>
    <property type="match status" value="1"/>
</dbReference>
<dbReference type="Proteomes" id="UP001295463">
    <property type="component" value="Chromosome"/>
</dbReference>
<sequence length="88" mass="9698">MRRLLFPLLLVLTVVPATATAFECTVCHSKNPAMVKMHAAARGQGCFGCHRVGERLMGKKQPKDRESLLARRQIDTTCLPCHGTPPAR</sequence>
<dbReference type="InterPro" id="IPR036280">
    <property type="entry name" value="Multihaem_cyt_sf"/>
</dbReference>
<dbReference type="RefSeq" id="WP_305732308.1">
    <property type="nucleotide sequence ID" value="NZ_OW150024.1"/>
</dbReference>
<feature type="chain" id="PRO_5046411406" evidence="1">
    <location>
        <begin position="20"/>
        <end position="88"/>
    </location>
</feature>
<keyword evidence="3" id="KW-1185">Reference proteome</keyword>
<dbReference type="Gene3D" id="1.10.1130.10">
    <property type="entry name" value="Flavocytochrome C3, Chain A"/>
    <property type="match status" value="1"/>
</dbReference>
<organism evidence="2 3">
    <name type="scientific">Trichlorobacter ammonificans</name>
    <dbReference type="NCBI Taxonomy" id="2916410"/>
    <lineage>
        <taxon>Bacteria</taxon>
        <taxon>Pseudomonadati</taxon>
        <taxon>Thermodesulfobacteriota</taxon>
        <taxon>Desulfuromonadia</taxon>
        <taxon>Geobacterales</taxon>
        <taxon>Geobacteraceae</taxon>
        <taxon>Trichlorobacter</taxon>
    </lineage>
</organism>
<dbReference type="EMBL" id="OW150024">
    <property type="protein sequence ID" value="CAH2031489.1"/>
    <property type="molecule type" value="Genomic_DNA"/>
</dbReference>